<dbReference type="SMART" id="SM00304">
    <property type="entry name" value="HAMP"/>
    <property type="match status" value="1"/>
</dbReference>
<dbReference type="PROSITE" id="PS50885">
    <property type="entry name" value="HAMP"/>
    <property type="match status" value="1"/>
</dbReference>
<evidence type="ECO:0000256" key="6">
    <source>
        <dbReference type="ARBA" id="ARBA00022679"/>
    </source>
</evidence>
<keyword evidence="6 15" id="KW-0808">Transferase</keyword>
<evidence type="ECO:0000256" key="8">
    <source>
        <dbReference type="ARBA" id="ARBA00022777"/>
    </source>
</evidence>
<keyword evidence="9" id="KW-0067">ATP-binding</keyword>
<evidence type="ECO:0000259" key="14">
    <source>
        <dbReference type="PROSITE" id="PS50885"/>
    </source>
</evidence>
<dbReference type="InterPro" id="IPR036890">
    <property type="entry name" value="HATPase_C_sf"/>
</dbReference>
<evidence type="ECO:0000256" key="12">
    <source>
        <dbReference type="SAM" id="Phobius"/>
    </source>
</evidence>
<organism evidence="15 16">
    <name type="scientific">Cohnella yongneupensis</name>
    <dbReference type="NCBI Taxonomy" id="425006"/>
    <lineage>
        <taxon>Bacteria</taxon>
        <taxon>Bacillati</taxon>
        <taxon>Bacillota</taxon>
        <taxon>Bacilli</taxon>
        <taxon>Bacillales</taxon>
        <taxon>Paenibacillaceae</taxon>
        <taxon>Cohnella</taxon>
    </lineage>
</organism>
<evidence type="ECO:0000256" key="7">
    <source>
        <dbReference type="ARBA" id="ARBA00022741"/>
    </source>
</evidence>
<comment type="catalytic activity">
    <reaction evidence="1">
        <text>ATP + protein L-histidine = ADP + protein N-phospho-L-histidine.</text>
        <dbReference type="EC" id="2.7.13.3"/>
    </reaction>
</comment>
<dbReference type="InterPro" id="IPR010559">
    <property type="entry name" value="Sig_transdc_His_kin_internal"/>
</dbReference>
<evidence type="ECO:0000256" key="11">
    <source>
        <dbReference type="ARBA" id="ARBA00023136"/>
    </source>
</evidence>
<evidence type="ECO:0000256" key="2">
    <source>
        <dbReference type="ARBA" id="ARBA00004651"/>
    </source>
</evidence>
<dbReference type="SUPFAM" id="SSF158472">
    <property type="entry name" value="HAMP domain-like"/>
    <property type="match status" value="1"/>
</dbReference>
<sequence>MRALLTSFRNFSLQRKMLALIIPLLIITVGITGLYAYNIASREVIDKNYRTQLSIAVKTKDQLDYFANSTLSFSNYLFLNQSVQDMVAEGNTTEQREVVLKTLLPLLVTGETIQSLLVYPAATGKNSTEPFVLTYTGLSKAIGYDKFKETSYFNKYIYSPNNQVWDMLRPDDKVLAGDTHYKIVLIKPYRNLVTYDRNGLLIVGMDADRLSRSLYHDPVDAVQCILDVNGTVLASTDMSWIGKPITELPFFEKASGGAKNVSPYMALDLLKRNDKLIISDSMSDVTGWHSVVIQDRSTLLRELDHIGSATLSIMLIVCFVAIFLFWVIARIITNPLKKLTLSMKALQSGDFTQRVHFTGNDEVGRLGHLYNTMVGRIKLLIDDVYASSLKQREAELKALQSQINPHFLYNTLNMIQWTALKKDDQEISEMVVALSQVFRLSLNSGRDFVELEHEIELVRYYLFLQQKRYPARLHFEIEIDPSLKHFQMPKLLLQPLVENAIIYAIEPTEGTGNIHIRAERETDDSEEEWVVLEVSDNGPGIPEERINELMKEAKPTPSKVAQTLNATRSGMALANIKERLTLFYEHAEFDIQSKVGIGTRVRIRIRQRGGTHGIKNGRG</sequence>
<dbReference type="InterPro" id="IPR003594">
    <property type="entry name" value="HATPase_dom"/>
</dbReference>
<keyword evidence="4" id="KW-1003">Cell membrane</keyword>
<dbReference type="Proteomes" id="UP001596108">
    <property type="component" value="Unassembled WGS sequence"/>
</dbReference>
<feature type="transmembrane region" description="Helical" evidence="12">
    <location>
        <begin position="306"/>
        <end position="329"/>
    </location>
</feature>
<dbReference type="InterPro" id="IPR003660">
    <property type="entry name" value="HAMP_dom"/>
</dbReference>
<keyword evidence="5" id="KW-0597">Phosphoprotein</keyword>
<dbReference type="RefSeq" id="WP_378110513.1">
    <property type="nucleotide sequence ID" value="NZ_JBHSNC010000010.1"/>
</dbReference>
<evidence type="ECO:0000256" key="1">
    <source>
        <dbReference type="ARBA" id="ARBA00000085"/>
    </source>
</evidence>
<keyword evidence="12" id="KW-1133">Transmembrane helix</keyword>
<evidence type="ECO:0000259" key="13">
    <source>
        <dbReference type="PROSITE" id="PS50109"/>
    </source>
</evidence>
<dbReference type="PANTHER" id="PTHR34220:SF7">
    <property type="entry name" value="SENSOR HISTIDINE KINASE YPDA"/>
    <property type="match status" value="1"/>
</dbReference>
<comment type="subcellular location">
    <subcellularLocation>
        <location evidence="2">Cell membrane</location>
        <topology evidence="2">Multi-pass membrane protein</topology>
    </subcellularLocation>
</comment>
<reference evidence="16" key="1">
    <citation type="journal article" date="2019" name="Int. J. Syst. Evol. Microbiol.">
        <title>The Global Catalogue of Microorganisms (GCM) 10K type strain sequencing project: providing services to taxonomists for standard genome sequencing and annotation.</title>
        <authorList>
            <consortium name="The Broad Institute Genomics Platform"/>
            <consortium name="The Broad Institute Genome Sequencing Center for Infectious Disease"/>
            <person name="Wu L."/>
            <person name="Ma J."/>
        </authorList>
    </citation>
    <scope>NUCLEOTIDE SEQUENCE [LARGE SCALE GENOMIC DNA]</scope>
    <source>
        <strain evidence="16">CGMCC 1.18578</strain>
    </source>
</reference>
<dbReference type="EC" id="2.7.13.3" evidence="3"/>
<keyword evidence="7" id="KW-0547">Nucleotide-binding</keyword>
<dbReference type="Pfam" id="PF02518">
    <property type="entry name" value="HATPase_c"/>
    <property type="match status" value="1"/>
</dbReference>
<dbReference type="SUPFAM" id="SSF55874">
    <property type="entry name" value="ATPase domain of HSP90 chaperone/DNA topoisomerase II/histidine kinase"/>
    <property type="match status" value="1"/>
</dbReference>
<dbReference type="Pfam" id="PF00672">
    <property type="entry name" value="HAMP"/>
    <property type="match status" value="1"/>
</dbReference>
<dbReference type="Gene3D" id="6.10.340.10">
    <property type="match status" value="1"/>
</dbReference>
<dbReference type="EMBL" id="JBHSNC010000010">
    <property type="protein sequence ID" value="MFC5528667.1"/>
    <property type="molecule type" value="Genomic_DNA"/>
</dbReference>
<keyword evidence="12" id="KW-0812">Transmembrane</keyword>
<name>A0ABW0QXC6_9BACL</name>
<keyword evidence="11 12" id="KW-0472">Membrane</keyword>
<dbReference type="InterPro" id="IPR050640">
    <property type="entry name" value="Bact_2-comp_sensor_kinase"/>
</dbReference>
<evidence type="ECO:0000256" key="9">
    <source>
        <dbReference type="ARBA" id="ARBA00022840"/>
    </source>
</evidence>
<gene>
    <name evidence="15" type="ORF">ACFPQ4_04265</name>
</gene>
<evidence type="ECO:0000256" key="5">
    <source>
        <dbReference type="ARBA" id="ARBA00022553"/>
    </source>
</evidence>
<evidence type="ECO:0000256" key="3">
    <source>
        <dbReference type="ARBA" id="ARBA00012438"/>
    </source>
</evidence>
<dbReference type="SMART" id="SM00387">
    <property type="entry name" value="HATPase_c"/>
    <property type="match status" value="1"/>
</dbReference>
<dbReference type="InterPro" id="IPR005467">
    <property type="entry name" value="His_kinase_dom"/>
</dbReference>
<comment type="caution">
    <text evidence="15">The sequence shown here is derived from an EMBL/GenBank/DDBJ whole genome shotgun (WGS) entry which is preliminary data.</text>
</comment>
<dbReference type="CDD" id="cd06225">
    <property type="entry name" value="HAMP"/>
    <property type="match status" value="1"/>
</dbReference>
<keyword evidence="16" id="KW-1185">Reference proteome</keyword>
<evidence type="ECO:0000256" key="4">
    <source>
        <dbReference type="ARBA" id="ARBA00022475"/>
    </source>
</evidence>
<dbReference type="PROSITE" id="PS50109">
    <property type="entry name" value="HIS_KIN"/>
    <property type="match status" value="1"/>
</dbReference>
<accession>A0ABW0QXC6</accession>
<protein>
    <recommendedName>
        <fullName evidence="3">histidine kinase</fullName>
        <ecNumber evidence="3">2.7.13.3</ecNumber>
    </recommendedName>
</protein>
<keyword evidence="10" id="KW-0902">Two-component regulatory system</keyword>
<dbReference type="Pfam" id="PF06580">
    <property type="entry name" value="His_kinase"/>
    <property type="match status" value="1"/>
</dbReference>
<evidence type="ECO:0000313" key="15">
    <source>
        <dbReference type="EMBL" id="MFC5528667.1"/>
    </source>
</evidence>
<keyword evidence="8 15" id="KW-0418">Kinase</keyword>
<dbReference type="PANTHER" id="PTHR34220">
    <property type="entry name" value="SENSOR HISTIDINE KINASE YPDA"/>
    <property type="match status" value="1"/>
</dbReference>
<proteinExistence type="predicted"/>
<evidence type="ECO:0000313" key="16">
    <source>
        <dbReference type="Proteomes" id="UP001596108"/>
    </source>
</evidence>
<dbReference type="GO" id="GO:0004673">
    <property type="term" value="F:protein histidine kinase activity"/>
    <property type="evidence" value="ECO:0007669"/>
    <property type="project" value="UniProtKB-EC"/>
</dbReference>
<evidence type="ECO:0000256" key="10">
    <source>
        <dbReference type="ARBA" id="ARBA00023012"/>
    </source>
</evidence>
<feature type="domain" description="Histidine kinase" evidence="13">
    <location>
        <begin position="492"/>
        <end position="609"/>
    </location>
</feature>
<dbReference type="Gene3D" id="3.30.565.10">
    <property type="entry name" value="Histidine kinase-like ATPase, C-terminal domain"/>
    <property type="match status" value="1"/>
</dbReference>
<feature type="domain" description="HAMP" evidence="14">
    <location>
        <begin position="330"/>
        <end position="382"/>
    </location>
</feature>